<dbReference type="PANTHER" id="PTHR33932">
    <property type="entry name" value="NA(+)/H(+) ANTIPORTER SUBUNIT B"/>
    <property type="match status" value="1"/>
</dbReference>
<comment type="similarity">
    <text evidence="2">Belongs to the CPA3 antiporters (TC 2.A.63) subunit B family.</text>
</comment>
<evidence type="ECO:0000313" key="9">
    <source>
        <dbReference type="EMBL" id="OHW61722.1"/>
    </source>
</evidence>
<dbReference type="Pfam" id="PF04039">
    <property type="entry name" value="MnhB"/>
    <property type="match status" value="1"/>
</dbReference>
<keyword evidence="3" id="KW-1003">Cell membrane</keyword>
<keyword evidence="10" id="KW-1185">Reference proteome</keyword>
<evidence type="ECO:0000256" key="1">
    <source>
        <dbReference type="ARBA" id="ARBA00004651"/>
    </source>
</evidence>
<evidence type="ECO:0000256" key="7">
    <source>
        <dbReference type="SAM" id="Phobius"/>
    </source>
</evidence>
<dbReference type="STRING" id="39480.EUAN_19010"/>
<evidence type="ECO:0000256" key="3">
    <source>
        <dbReference type="ARBA" id="ARBA00022475"/>
    </source>
</evidence>
<dbReference type="RefSeq" id="WP_071063984.1">
    <property type="nucleotide sequence ID" value="NZ_MKIE01000008.1"/>
</dbReference>
<dbReference type="GO" id="GO:0005886">
    <property type="term" value="C:plasma membrane"/>
    <property type="evidence" value="ECO:0007669"/>
    <property type="project" value="UniProtKB-SubCell"/>
</dbReference>
<feature type="transmembrane region" description="Helical" evidence="7">
    <location>
        <begin position="104"/>
        <end position="128"/>
    </location>
</feature>
<feature type="transmembrane region" description="Helical" evidence="7">
    <location>
        <begin position="63"/>
        <end position="84"/>
    </location>
</feature>
<dbReference type="InterPro" id="IPR007182">
    <property type="entry name" value="MnhB"/>
</dbReference>
<name>A0A1S1V561_9FIRM</name>
<dbReference type="InterPro" id="IPR050622">
    <property type="entry name" value="CPA3_antiporter_subunitB"/>
</dbReference>
<keyword evidence="4 7" id="KW-0812">Transmembrane</keyword>
<comment type="subcellular location">
    <subcellularLocation>
        <location evidence="1">Cell membrane</location>
        <topology evidence="1">Multi-pass membrane protein</topology>
    </subcellularLocation>
</comment>
<dbReference type="AlphaFoldDB" id="A0A1S1V561"/>
<dbReference type="Proteomes" id="UP000180254">
    <property type="component" value="Unassembled WGS sequence"/>
</dbReference>
<protein>
    <submittedName>
        <fullName evidence="9">Putative monovalent cation/H+ antiporter subunit B</fullName>
    </submittedName>
</protein>
<evidence type="ECO:0000256" key="6">
    <source>
        <dbReference type="ARBA" id="ARBA00023136"/>
    </source>
</evidence>
<evidence type="ECO:0000259" key="8">
    <source>
        <dbReference type="Pfam" id="PF04039"/>
    </source>
</evidence>
<feature type="domain" description="Na+/H+ antiporter MnhB subunit-related protein" evidence="8">
    <location>
        <begin position="2"/>
        <end position="124"/>
    </location>
</feature>
<evidence type="ECO:0000256" key="4">
    <source>
        <dbReference type="ARBA" id="ARBA00022692"/>
    </source>
</evidence>
<accession>A0A1S1V561</accession>
<gene>
    <name evidence="9" type="ORF">EUAN_19010</name>
</gene>
<evidence type="ECO:0000313" key="10">
    <source>
        <dbReference type="Proteomes" id="UP000180254"/>
    </source>
</evidence>
<dbReference type="EMBL" id="MKIE01000008">
    <property type="protein sequence ID" value="OHW61722.1"/>
    <property type="molecule type" value="Genomic_DNA"/>
</dbReference>
<proteinExistence type="inferred from homology"/>
<dbReference type="OrthoDB" id="1752329at2"/>
<evidence type="ECO:0000256" key="5">
    <source>
        <dbReference type="ARBA" id="ARBA00022989"/>
    </source>
</evidence>
<dbReference type="PANTHER" id="PTHR33932:SF4">
    <property type="entry name" value="NA(+)_H(+) ANTIPORTER SUBUNIT B"/>
    <property type="match status" value="1"/>
</dbReference>
<evidence type="ECO:0000256" key="2">
    <source>
        <dbReference type="ARBA" id="ARBA00009425"/>
    </source>
</evidence>
<comment type="caution">
    <text evidence="9">The sequence shown here is derived from an EMBL/GenBank/DDBJ whole genome shotgun (WGS) entry which is preliminary data.</text>
</comment>
<keyword evidence="6 7" id="KW-0472">Membrane</keyword>
<organism evidence="9 10">
    <name type="scientific">Andreesenia angusta</name>
    <dbReference type="NCBI Taxonomy" id="39480"/>
    <lineage>
        <taxon>Bacteria</taxon>
        <taxon>Bacillati</taxon>
        <taxon>Bacillota</taxon>
        <taxon>Tissierellia</taxon>
        <taxon>Tissierellales</taxon>
        <taxon>Gottschalkiaceae</taxon>
        <taxon>Andreesenia</taxon>
    </lineage>
</organism>
<reference evidence="9 10" key="1">
    <citation type="submission" date="2016-09" db="EMBL/GenBank/DDBJ databases">
        <title>Genome sequence of Eubacterium angustum.</title>
        <authorList>
            <person name="Poehlein A."/>
            <person name="Daniel R."/>
        </authorList>
    </citation>
    <scope>NUCLEOTIDE SEQUENCE [LARGE SCALE GENOMIC DNA]</scope>
    <source>
        <strain evidence="9 10">DSM 1989</strain>
    </source>
</reference>
<keyword evidence="5 7" id="KW-1133">Transmembrane helix</keyword>
<sequence length="136" mass="14675">MILREIGKTILPFIQVFGVYVILFGHISPGGGFAGGTILGASLILSKIIDSEHRFTRRLSFKLLLRTATICIMTYGIVKGYSFITGGSHIDAPHLPKGVAGNILSGGYILPLNIAVGIIVAITIYIFYNLFSEGEF</sequence>